<gene>
    <name evidence="4" type="primary">PowCR01_000077700</name>
    <name evidence="4" type="ORF">POWCR01_000077700</name>
</gene>
<reference evidence="4 5" key="1">
    <citation type="submission" date="2016-06" db="EMBL/GenBank/DDBJ databases">
        <authorList>
            <consortium name="Pathogen Informatics"/>
        </authorList>
    </citation>
    <scope>NUCLEOTIDE SEQUENCE [LARGE SCALE GENOMIC DNA]</scope>
</reference>
<organism evidence="4 5">
    <name type="scientific">Plasmodium ovale</name>
    <name type="common">malaria parasite P. ovale</name>
    <dbReference type="NCBI Taxonomy" id="36330"/>
    <lineage>
        <taxon>Eukaryota</taxon>
        <taxon>Sar</taxon>
        <taxon>Alveolata</taxon>
        <taxon>Apicomplexa</taxon>
        <taxon>Aconoidasida</taxon>
        <taxon>Haemosporida</taxon>
        <taxon>Plasmodiidae</taxon>
        <taxon>Plasmodium</taxon>
        <taxon>Plasmodium (Plasmodium)</taxon>
    </lineage>
</organism>
<evidence type="ECO:0000256" key="2">
    <source>
        <dbReference type="SAM" id="Phobius"/>
    </source>
</evidence>
<sequence length="411" mass="48401">MIAVKSNKLFFFAEIFLFSLLICTWKQSDESSTQGKSCDNTYSRLLSEHDEYDEQDYGVLRNRIMNMLQEDDGTFAGRLKDLVRNDQFQNRFNHLAEQVERENGYRAVHDDNIQKRFNAIVNERGEYGDKIHKGKSHSSDYRRRHHSHSKKQDDHLKKMFDALKYDEHSGRKVSSPRVKNQYNKEHRAIKKYYHDNGVDEEDDDEMSLKALQYFDNFEKKSNPFRSENLPEDFHGEYKIPNEGARRHLPLKVYEQPSKGKKSKSRRSYGRRKHRGILGSIIHTFAKFVKKSDAMYETELLSIMAHENIVGPNGKVSKKRKRGIVNSIQDKLTILSPVFAIAIFLLLFVVFEMTPGIVLSSIFLVLSVVYVWYKYGKCKRICNLYGRCDEKKLMNRNQKYMIMPNKSSKYRR</sequence>
<feature type="transmembrane region" description="Helical" evidence="2">
    <location>
        <begin position="331"/>
        <end position="350"/>
    </location>
</feature>
<dbReference type="VEuPathDB" id="PlasmoDB:PocGH01_00083500"/>
<keyword evidence="3" id="KW-0732">Signal</keyword>
<proteinExistence type="predicted"/>
<feature type="signal peptide" evidence="3">
    <location>
        <begin position="1"/>
        <end position="26"/>
    </location>
</feature>
<dbReference type="OrthoDB" id="385122at2759"/>
<dbReference type="Proteomes" id="UP000243200">
    <property type="component" value="Unassembled WGS sequence"/>
</dbReference>
<dbReference type="VEuPathDB" id="PlasmoDB:POWCR01_000077700"/>
<keyword evidence="2" id="KW-0812">Transmembrane</keyword>
<accession>A0A1C3KH79</accession>
<dbReference type="EMBL" id="FLRJ01000222">
    <property type="protein sequence ID" value="SBT73068.1"/>
    <property type="molecule type" value="Genomic_DNA"/>
</dbReference>
<evidence type="ECO:0000256" key="3">
    <source>
        <dbReference type="SAM" id="SignalP"/>
    </source>
</evidence>
<feature type="chain" id="PRO_5008677773" description="Pv-fam-d protein" evidence="3">
    <location>
        <begin position="27"/>
        <end position="411"/>
    </location>
</feature>
<evidence type="ECO:0008006" key="6">
    <source>
        <dbReference type="Google" id="ProtNLM"/>
    </source>
</evidence>
<feature type="region of interest" description="Disordered" evidence="1">
    <location>
        <begin position="129"/>
        <end position="155"/>
    </location>
</feature>
<feature type="transmembrane region" description="Helical" evidence="2">
    <location>
        <begin position="356"/>
        <end position="372"/>
    </location>
</feature>
<feature type="compositionally biased region" description="Basic and acidic residues" evidence="1">
    <location>
        <begin position="129"/>
        <end position="141"/>
    </location>
</feature>
<evidence type="ECO:0000313" key="5">
    <source>
        <dbReference type="Proteomes" id="UP000243200"/>
    </source>
</evidence>
<protein>
    <recommendedName>
        <fullName evidence="6">Pv-fam-d protein</fullName>
    </recommendedName>
</protein>
<dbReference type="AlphaFoldDB" id="A0A1C3KH79"/>
<keyword evidence="2" id="KW-1133">Transmembrane helix</keyword>
<keyword evidence="2" id="KW-0472">Membrane</keyword>
<evidence type="ECO:0000313" key="4">
    <source>
        <dbReference type="EMBL" id="SBT73068.1"/>
    </source>
</evidence>
<evidence type="ECO:0000256" key="1">
    <source>
        <dbReference type="SAM" id="MobiDB-lite"/>
    </source>
</evidence>
<name>A0A1C3KH79_PLAOA</name>